<sequence>MTTSKEKQLEASSNGSTQQQNPVERYKAIDHELGIKIDPKDQARRESLVEAVTHGITTSHPTSYGETMMHLFKGNIGTGMFALGDAFKNAGVITAPILTFALAVVSVHCQHVLLTCSRKMQEANKINFLPDFAETVELCFQNGPPKLRSWAPWMKTVVNIFICVTQLGFCCIYFVFISTNLKQVLDYYDLNIDVQIVMVIAFLPILLPSLITNLKYLAPISALANVFLAIGVVITMYYAFKDGLPSPSERAYYTPWNQLALFFGTAIFAFEGIALVLPLKNAMREPNKFDRPLGVLNVGMSFVVTLFIFVGFFGYLKWGENVCGSLTLNLDVDDWLARLVKIAVSLGVLFGYPLQFFVAIQITWPSVSKAIRGHKHPVLKQMIFRTVMVLLTFAIAELVPKLNLFISMIGAVCSTALALVFPPVIEMILSWGNISKGPNGWMLLKNTCILLVALLGFSTGGFESISSLVNELVFDTASNSTCEAAS</sequence>
<keyword evidence="3 6" id="KW-1133">Transmembrane helix</keyword>
<accession>A0A7R8V174</accession>
<dbReference type="InParanoid" id="A0A7R8V174"/>
<evidence type="ECO:0000259" key="7">
    <source>
        <dbReference type="Pfam" id="PF01490"/>
    </source>
</evidence>
<evidence type="ECO:0000256" key="5">
    <source>
        <dbReference type="SAM" id="MobiDB-lite"/>
    </source>
</evidence>
<dbReference type="PANTHER" id="PTHR22950:SF150">
    <property type="entry name" value="FI17861P1"/>
    <property type="match status" value="1"/>
</dbReference>
<feature type="transmembrane region" description="Helical" evidence="6">
    <location>
        <begin position="405"/>
        <end position="431"/>
    </location>
</feature>
<evidence type="ECO:0000256" key="2">
    <source>
        <dbReference type="ARBA" id="ARBA00022692"/>
    </source>
</evidence>
<dbReference type="OrthoDB" id="1684102at2759"/>
<evidence type="ECO:0000256" key="4">
    <source>
        <dbReference type="ARBA" id="ARBA00023136"/>
    </source>
</evidence>
<keyword evidence="9" id="KW-1185">Reference proteome</keyword>
<feature type="transmembrane region" description="Helical" evidence="6">
    <location>
        <begin position="260"/>
        <end position="281"/>
    </location>
</feature>
<organism evidence="8 9">
    <name type="scientific">Hermetia illucens</name>
    <name type="common">Black soldier fly</name>
    <dbReference type="NCBI Taxonomy" id="343691"/>
    <lineage>
        <taxon>Eukaryota</taxon>
        <taxon>Metazoa</taxon>
        <taxon>Ecdysozoa</taxon>
        <taxon>Arthropoda</taxon>
        <taxon>Hexapoda</taxon>
        <taxon>Insecta</taxon>
        <taxon>Pterygota</taxon>
        <taxon>Neoptera</taxon>
        <taxon>Endopterygota</taxon>
        <taxon>Diptera</taxon>
        <taxon>Brachycera</taxon>
        <taxon>Stratiomyomorpha</taxon>
        <taxon>Stratiomyidae</taxon>
        <taxon>Hermetiinae</taxon>
        <taxon>Hermetia</taxon>
    </lineage>
</organism>
<evidence type="ECO:0000256" key="3">
    <source>
        <dbReference type="ARBA" id="ARBA00022989"/>
    </source>
</evidence>
<feature type="domain" description="Amino acid transporter transmembrane" evidence="7">
    <location>
        <begin position="61"/>
        <end position="457"/>
    </location>
</feature>
<comment type="subcellular location">
    <subcellularLocation>
        <location evidence="1">Membrane</location>
        <topology evidence="1">Multi-pass membrane protein</topology>
    </subcellularLocation>
</comment>
<keyword evidence="4 6" id="KW-0472">Membrane</keyword>
<protein>
    <recommendedName>
        <fullName evidence="7">Amino acid transporter transmembrane domain-containing protein</fullName>
    </recommendedName>
</protein>
<dbReference type="Pfam" id="PF01490">
    <property type="entry name" value="Aa_trans"/>
    <property type="match status" value="1"/>
</dbReference>
<evidence type="ECO:0000256" key="1">
    <source>
        <dbReference type="ARBA" id="ARBA00004141"/>
    </source>
</evidence>
<dbReference type="GO" id="GO:0005774">
    <property type="term" value="C:vacuolar membrane"/>
    <property type="evidence" value="ECO:0007669"/>
    <property type="project" value="TreeGrafter"/>
</dbReference>
<feature type="region of interest" description="Disordered" evidence="5">
    <location>
        <begin position="1"/>
        <end position="24"/>
    </location>
</feature>
<gene>
    <name evidence="8" type="ORF">HERILL_LOCUS13198</name>
</gene>
<evidence type="ECO:0000313" key="9">
    <source>
        <dbReference type="Proteomes" id="UP000594454"/>
    </source>
</evidence>
<dbReference type="OMA" id="KYALMME"/>
<dbReference type="EMBL" id="LR899013">
    <property type="protein sequence ID" value="CAD7090733.1"/>
    <property type="molecule type" value="Genomic_DNA"/>
</dbReference>
<dbReference type="AlphaFoldDB" id="A0A7R8V174"/>
<keyword evidence="2 6" id="KW-0812">Transmembrane</keyword>
<feature type="transmembrane region" description="Helical" evidence="6">
    <location>
        <begin position="335"/>
        <end position="362"/>
    </location>
</feature>
<feature type="transmembrane region" description="Helical" evidence="6">
    <location>
        <begin position="443"/>
        <end position="462"/>
    </location>
</feature>
<feature type="transmembrane region" description="Helical" evidence="6">
    <location>
        <begin position="293"/>
        <end position="315"/>
    </location>
</feature>
<proteinExistence type="predicted"/>
<dbReference type="FunCoup" id="A0A7R8V174">
    <property type="interactions" value="70"/>
</dbReference>
<dbReference type="PANTHER" id="PTHR22950">
    <property type="entry name" value="AMINO ACID TRANSPORTER"/>
    <property type="match status" value="1"/>
</dbReference>
<feature type="transmembrane region" description="Helical" evidence="6">
    <location>
        <begin position="156"/>
        <end position="176"/>
    </location>
</feature>
<dbReference type="Proteomes" id="UP000594454">
    <property type="component" value="Chromosome 5"/>
</dbReference>
<reference evidence="8 9" key="1">
    <citation type="submission" date="2020-11" db="EMBL/GenBank/DDBJ databases">
        <authorList>
            <person name="Wallbank WR R."/>
            <person name="Pardo Diaz C."/>
            <person name="Kozak K."/>
            <person name="Martin S."/>
            <person name="Jiggins C."/>
            <person name="Moest M."/>
            <person name="Warren A I."/>
            <person name="Generalovic N T."/>
            <person name="Byers J.R.P. K."/>
            <person name="Montejo-Kovacevich G."/>
            <person name="Yen C E."/>
        </authorList>
    </citation>
    <scope>NUCLEOTIDE SEQUENCE [LARGE SCALE GENOMIC DNA]</scope>
</reference>
<evidence type="ECO:0000256" key="6">
    <source>
        <dbReference type="SAM" id="Phobius"/>
    </source>
</evidence>
<feature type="compositionally biased region" description="Polar residues" evidence="5">
    <location>
        <begin position="10"/>
        <end position="22"/>
    </location>
</feature>
<feature type="transmembrane region" description="Helical" evidence="6">
    <location>
        <begin position="196"/>
        <end position="214"/>
    </location>
</feature>
<dbReference type="GO" id="GO:0015179">
    <property type="term" value="F:L-amino acid transmembrane transporter activity"/>
    <property type="evidence" value="ECO:0007669"/>
    <property type="project" value="TreeGrafter"/>
</dbReference>
<name>A0A7R8V174_HERIL</name>
<dbReference type="InterPro" id="IPR013057">
    <property type="entry name" value="AA_transpt_TM"/>
</dbReference>
<feature type="transmembrane region" description="Helical" evidence="6">
    <location>
        <begin position="221"/>
        <end position="240"/>
    </location>
</feature>
<evidence type="ECO:0000313" key="8">
    <source>
        <dbReference type="EMBL" id="CAD7090733.1"/>
    </source>
</evidence>